<dbReference type="PROSITE" id="PS50110">
    <property type="entry name" value="RESPONSE_REGULATORY"/>
    <property type="match status" value="1"/>
</dbReference>
<dbReference type="InterPro" id="IPR001789">
    <property type="entry name" value="Sig_transdc_resp-reg_receiver"/>
</dbReference>
<dbReference type="CDD" id="cd00383">
    <property type="entry name" value="trans_reg_C"/>
    <property type="match status" value="1"/>
</dbReference>
<evidence type="ECO:0000313" key="7">
    <source>
        <dbReference type="Proteomes" id="UP001612415"/>
    </source>
</evidence>
<accession>A0ABW7YEV9</accession>
<comment type="caution">
    <text evidence="6">The sequence shown here is derived from an EMBL/GenBank/DDBJ whole genome shotgun (WGS) entry which is preliminary data.</text>
</comment>
<reference evidence="6 7" key="1">
    <citation type="submission" date="2024-10" db="EMBL/GenBank/DDBJ databases">
        <title>The Natural Products Discovery Center: Release of the First 8490 Sequenced Strains for Exploring Actinobacteria Biosynthetic Diversity.</title>
        <authorList>
            <person name="Kalkreuter E."/>
            <person name="Kautsar S.A."/>
            <person name="Yang D."/>
            <person name="Bader C.D."/>
            <person name="Teijaro C.N."/>
            <person name="Fluegel L."/>
            <person name="Davis C.M."/>
            <person name="Simpson J.R."/>
            <person name="Lauterbach L."/>
            <person name="Steele A.D."/>
            <person name="Gui C."/>
            <person name="Meng S."/>
            <person name="Li G."/>
            <person name="Viehrig K."/>
            <person name="Ye F."/>
            <person name="Su P."/>
            <person name="Kiefer A.F."/>
            <person name="Nichols A."/>
            <person name="Cepeda A.J."/>
            <person name="Yan W."/>
            <person name="Fan B."/>
            <person name="Jiang Y."/>
            <person name="Adhikari A."/>
            <person name="Zheng C.-J."/>
            <person name="Schuster L."/>
            <person name="Cowan T.M."/>
            <person name="Smanski M.J."/>
            <person name="Chevrette M.G."/>
            <person name="De Carvalho L.P.S."/>
            <person name="Shen B."/>
        </authorList>
    </citation>
    <scope>NUCLEOTIDE SEQUENCE [LARGE SCALE GENOMIC DNA]</scope>
    <source>
        <strain evidence="6 7">NPDC051599</strain>
    </source>
</reference>
<dbReference type="InterPro" id="IPR001867">
    <property type="entry name" value="OmpR/PhoB-type_DNA-bd"/>
</dbReference>
<dbReference type="SUPFAM" id="SSF52172">
    <property type="entry name" value="CheY-like"/>
    <property type="match status" value="1"/>
</dbReference>
<keyword evidence="7" id="KW-1185">Reference proteome</keyword>
<organism evidence="6 7">
    <name type="scientific">Streptomyces cellulosae</name>
    <dbReference type="NCBI Taxonomy" id="1968"/>
    <lineage>
        <taxon>Bacteria</taxon>
        <taxon>Bacillati</taxon>
        <taxon>Actinomycetota</taxon>
        <taxon>Actinomycetes</taxon>
        <taxon>Kitasatosporales</taxon>
        <taxon>Streptomycetaceae</taxon>
        <taxon>Streptomyces</taxon>
    </lineage>
</organism>
<dbReference type="InterPro" id="IPR011006">
    <property type="entry name" value="CheY-like_superfamily"/>
</dbReference>
<feature type="modified residue" description="4-aspartylphosphate" evidence="2">
    <location>
        <position position="46"/>
    </location>
</feature>
<dbReference type="PROSITE" id="PS51755">
    <property type="entry name" value="OMPR_PHOB"/>
    <property type="match status" value="1"/>
</dbReference>
<name>A0ABW7YEV9_STRCE</name>
<gene>
    <name evidence="6" type="ORF">ACIA8P_41110</name>
</gene>
<evidence type="ECO:0000259" key="4">
    <source>
        <dbReference type="PROSITE" id="PS50110"/>
    </source>
</evidence>
<dbReference type="Gene3D" id="1.10.10.10">
    <property type="entry name" value="Winged helix-like DNA-binding domain superfamily/Winged helix DNA-binding domain"/>
    <property type="match status" value="1"/>
</dbReference>
<dbReference type="SMART" id="SM00862">
    <property type="entry name" value="Trans_reg_C"/>
    <property type="match status" value="1"/>
</dbReference>
<feature type="domain" description="Response regulatory" evidence="4">
    <location>
        <begin position="1"/>
        <end position="113"/>
    </location>
</feature>
<evidence type="ECO:0000313" key="6">
    <source>
        <dbReference type="EMBL" id="MFI5680937.1"/>
    </source>
</evidence>
<evidence type="ECO:0000256" key="2">
    <source>
        <dbReference type="PROSITE-ProRule" id="PRU00169"/>
    </source>
</evidence>
<dbReference type="Pfam" id="PF00486">
    <property type="entry name" value="Trans_reg_C"/>
    <property type="match status" value="1"/>
</dbReference>
<dbReference type="InterPro" id="IPR039420">
    <property type="entry name" value="WalR-like"/>
</dbReference>
<dbReference type="PANTHER" id="PTHR48111">
    <property type="entry name" value="REGULATOR OF RPOS"/>
    <property type="match status" value="1"/>
</dbReference>
<dbReference type="Pfam" id="PF00072">
    <property type="entry name" value="Response_reg"/>
    <property type="match status" value="1"/>
</dbReference>
<evidence type="ECO:0000256" key="3">
    <source>
        <dbReference type="PROSITE-ProRule" id="PRU01091"/>
    </source>
</evidence>
<dbReference type="SUPFAM" id="SSF46894">
    <property type="entry name" value="C-terminal effector domain of the bipartite response regulators"/>
    <property type="match status" value="1"/>
</dbReference>
<evidence type="ECO:0000256" key="1">
    <source>
        <dbReference type="ARBA" id="ARBA00023125"/>
    </source>
</evidence>
<dbReference type="EMBL" id="JBITDC010000024">
    <property type="protein sequence ID" value="MFI5680937.1"/>
    <property type="molecule type" value="Genomic_DNA"/>
</dbReference>
<feature type="DNA-binding region" description="OmpR/PhoB-type" evidence="3">
    <location>
        <begin position="121"/>
        <end position="218"/>
    </location>
</feature>
<keyword evidence="1 3" id="KW-0238">DNA-binding</keyword>
<evidence type="ECO:0000259" key="5">
    <source>
        <dbReference type="PROSITE" id="PS51755"/>
    </source>
</evidence>
<keyword evidence="2" id="KW-0597">Phosphoprotein</keyword>
<dbReference type="Gene3D" id="3.40.50.2300">
    <property type="match status" value="1"/>
</dbReference>
<protein>
    <submittedName>
        <fullName evidence="6">Response regulator transcription factor</fullName>
    </submittedName>
</protein>
<proteinExistence type="predicted"/>
<dbReference type="PANTHER" id="PTHR48111:SF28">
    <property type="entry name" value="TRANSCRIPTIONAL REGULATORY PROTEIN TCRX-RELATED"/>
    <property type="match status" value="1"/>
</dbReference>
<dbReference type="RefSeq" id="WP_051858390.1">
    <property type="nucleotide sequence ID" value="NZ_JBITDC010000024.1"/>
</dbReference>
<dbReference type="InterPro" id="IPR036388">
    <property type="entry name" value="WH-like_DNA-bd_sf"/>
</dbReference>
<dbReference type="Proteomes" id="UP001612415">
    <property type="component" value="Unassembled WGS sequence"/>
</dbReference>
<dbReference type="SMART" id="SM00448">
    <property type="entry name" value="REC"/>
    <property type="match status" value="1"/>
</dbReference>
<sequence length="219" mass="24321">MIDADPRTRPLITELSRQGFEVYAASRGRFAIPVGRSTRPDVVVLDVALPDDDGLETYEGLRAAGVRAPVLFLSGDDDLRAGAAVRRLMTDADGHVTKPFALTEALARLNDLLARDLADESRLLRIGSLTVDADRRAVWRDGSRVELSLREFELLSYLMDNAGQVVTKKQILERVWGAGAPFRSGIVETYVYYLRRKLGDEDQTLIRTVRGVGYTMPRG</sequence>
<feature type="domain" description="OmpR/PhoB-type" evidence="5">
    <location>
        <begin position="121"/>
        <end position="218"/>
    </location>
</feature>
<dbReference type="InterPro" id="IPR016032">
    <property type="entry name" value="Sig_transdc_resp-reg_C-effctor"/>
</dbReference>